<dbReference type="SUPFAM" id="SSF51735">
    <property type="entry name" value="NAD(P)-binding Rossmann-fold domains"/>
    <property type="match status" value="1"/>
</dbReference>
<keyword evidence="2" id="KW-1185">Reference proteome</keyword>
<proteinExistence type="predicted"/>
<comment type="caution">
    <text evidence="1">The sequence shown here is derived from an EMBL/GenBank/DDBJ whole genome shotgun (WGS) entry which is preliminary data.</text>
</comment>
<gene>
    <name evidence="1" type="ORF">PENNAL_c0055G05429</name>
</gene>
<protein>
    <submittedName>
        <fullName evidence="1">Uncharacterized protein</fullName>
    </submittedName>
</protein>
<sequence>MAPPCNRETSARACALLRPSNRRKDHSHQEASVKALSRKLLQKSRQNFIFAGRSISKMQGLVDELFTAHPKIQVKCLALDLLPFTNAPKAVETVSEDGFESQFRANHLCHFDSHHGKDPMLKISENCCRLQRKHYQRWYGQSKTANALMNLALAEKLDPGNPSVGLAGSESITTLNDGSWGLWDNSSF</sequence>
<evidence type="ECO:0000313" key="2">
    <source>
        <dbReference type="Proteomes" id="UP000191691"/>
    </source>
</evidence>
<evidence type="ECO:0000313" key="1">
    <source>
        <dbReference type="EMBL" id="OQE78642.1"/>
    </source>
</evidence>
<dbReference type="STRING" id="60175.A0A1V6XU10"/>
<accession>A0A1V6XU10</accession>
<dbReference type="Proteomes" id="UP000191691">
    <property type="component" value="Unassembled WGS sequence"/>
</dbReference>
<dbReference type="EMBL" id="MOOB01000055">
    <property type="protein sequence ID" value="OQE78642.1"/>
    <property type="molecule type" value="Genomic_DNA"/>
</dbReference>
<dbReference type="InterPro" id="IPR036291">
    <property type="entry name" value="NAD(P)-bd_dom_sf"/>
</dbReference>
<name>A0A1V6XU10_PENNA</name>
<dbReference type="AlphaFoldDB" id="A0A1V6XU10"/>
<organism evidence="1 2">
    <name type="scientific">Penicillium nalgiovense</name>
    <dbReference type="NCBI Taxonomy" id="60175"/>
    <lineage>
        <taxon>Eukaryota</taxon>
        <taxon>Fungi</taxon>
        <taxon>Dikarya</taxon>
        <taxon>Ascomycota</taxon>
        <taxon>Pezizomycotina</taxon>
        <taxon>Eurotiomycetes</taxon>
        <taxon>Eurotiomycetidae</taxon>
        <taxon>Eurotiales</taxon>
        <taxon>Aspergillaceae</taxon>
        <taxon>Penicillium</taxon>
    </lineage>
</organism>
<reference evidence="2" key="1">
    <citation type="journal article" date="2017" name="Nat. Microbiol.">
        <title>Global analysis of biosynthetic gene clusters reveals vast potential of secondary metabolite production in Penicillium species.</title>
        <authorList>
            <person name="Nielsen J.C."/>
            <person name="Grijseels S."/>
            <person name="Prigent S."/>
            <person name="Ji B."/>
            <person name="Dainat J."/>
            <person name="Nielsen K.F."/>
            <person name="Frisvad J.C."/>
            <person name="Workman M."/>
            <person name="Nielsen J."/>
        </authorList>
    </citation>
    <scope>NUCLEOTIDE SEQUENCE [LARGE SCALE GENOMIC DNA]</scope>
    <source>
        <strain evidence="2">IBT 13039</strain>
    </source>
</reference>